<dbReference type="SUPFAM" id="SSF55729">
    <property type="entry name" value="Acyl-CoA N-acyltransferases (Nat)"/>
    <property type="match status" value="2"/>
</dbReference>
<gene>
    <name evidence="2" type="ORF">ASZ90_002906</name>
</gene>
<dbReference type="PIRSF" id="PIRSF018688">
    <property type="entry name" value="UCP018688"/>
    <property type="match status" value="1"/>
</dbReference>
<comment type="caution">
    <text evidence="2">The sequence shown here is derived from an EMBL/GenBank/DDBJ whole genome shotgun (WGS) entry which is preliminary data.</text>
</comment>
<dbReference type="Gene3D" id="3.40.630.30">
    <property type="match status" value="1"/>
</dbReference>
<dbReference type="InterPro" id="IPR016181">
    <property type="entry name" value="Acyl_CoA_acyltransferase"/>
</dbReference>
<sequence>MLTYEPVCLTGREEYLKRWALCPMKTSDYSFGNIWGWAEEYGLEWGFSATHVWIRQTRPGIVHWGPVGPWNTPDWANCPVLAGGMELTRVPEGLAELWKTAMPGRVRLTEARDHWDYVYSVPDLVELRGNRFHKKKNLLNQFMRAYRHDFSDLTPDCVEATLDMQRQWCTWRDCEDSGTLLAENRAITRVLQNWDRLGGGLFGGVLRVEGEVVAYTVAEPLSEDMLVIHFEKGRPEYKGVYQAVNQMFLATHGQGFTFVNREQDLGDDGLRKAKMSYNPLTFLKKFAVTVSPA</sequence>
<evidence type="ECO:0000259" key="1">
    <source>
        <dbReference type="Pfam" id="PF09924"/>
    </source>
</evidence>
<reference evidence="2" key="1">
    <citation type="journal article" date="2015" name="Proc. Natl. Acad. Sci. U.S.A.">
        <title>Networks of energetic and metabolic interactions define dynamics in microbial communities.</title>
        <authorList>
            <person name="Embree M."/>
            <person name="Liu J.K."/>
            <person name="Al-Bassam M.M."/>
            <person name="Zengler K."/>
        </authorList>
    </citation>
    <scope>NUCLEOTIDE SEQUENCE</scope>
</reference>
<evidence type="ECO:0000313" key="2">
    <source>
        <dbReference type="EMBL" id="KUG27247.1"/>
    </source>
</evidence>
<name>A0A0W8G263_9ZZZZ</name>
<dbReference type="InterPro" id="IPR016732">
    <property type="entry name" value="UCP018688"/>
</dbReference>
<dbReference type="InterPro" id="IPR024320">
    <property type="entry name" value="LPG_synthase_C"/>
</dbReference>
<dbReference type="Pfam" id="PF09924">
    <property type="entry name" value="LPG_synthase_C"/>
    <property type="match status" value="1"/>
</dbReference>
<proteinExistence type="predicted"/>
<dbReference type="PANTHER" id="PTHR41373">
    <property type="entry name" value="DUF2156 DOMAIN-CONTAINING PROTEIN"/>
    <property type="match status" value="1"/>
</dbReference>
<accession>A0A0W8G263</accession>
<organism evidence="2">
    <name type="scientific">hydrocarbon metagenome</name>
    <dbReference type="NCBI Taxonomy" id="938273"/>
    <lineage>
        <taxon>unclassified sequences</taxon>
        <taxon>metagenomes</taxon>
        <taxon>ecological metagenomes</taxon>
    </lineage>
</organism>
<protein>
    <recommendedName>
        <fullName evidence="1">Phosphatidylglycerol lysyltransferase C-terminal domain-containing protein</fullName>
    </recommendedName>
</protein>
<feature type="domain" description="Phosphatidylglycerol lysyltransferase C-terminal" evidence="1">
    <location>
        <begin position="21"/>
        <end position="288"/>
    </location>
</feature>
<dbReference type="PANTHER" id="PTHR41373:SF1">
    <property type="entry name" value="PHOSPHATIDYLGLYCEROL LYSYLTRANSFERASE C-TERMINAL DOMAIN-CONTAINING PROTEIN"/>
    <property type="match status" value="1"/>
</dbReference>
<dbReference type="AlphaFoldDB" id="A0A0W8G263"/>
<dbReference type="EMBL" id="LNQE01000346">
    <property type="protein sequence ID" value="KUG27247.1"/>
    <property type="molecule type" value="Genomic_DNA"/>
</dbReference>